<dbReference type="InterPro" id="IPR035965">
    <property type="entry name" value="PAS-like_dom_sf"/>
</dbReference>
<dbReference type="CDD" id="cd01949">
    <property type="entry name" value="GGDEF"/>
    <property type="match status" value="1"/>
</dbReference>
<feature type="domain" description="GGDEF" evidence="1">
    <location>
        <begin position="277"/>
        <end position="409"/>
    </location>
</feature>
<dbReference type="InterPro" id="IPR043128">
    <property type="entry name" value="Rev_trsase/Diguanyl_cyclase"/>
</dbReference>
<dbReference type="NCBIfam" id="TIGR00254">
    <property type="entry name" value="GGDEF"/>
    <property type="match status" value="1"/>
</dbReference>
<dbReference type="PROSITE" id="PS50887">
    <property type="entry name" value="GGDEF"/>
    <property type="match status" value="1"/>
</dbReference>
<dbReference type="SMART" id="SM00267">
    <property type="entry name" value="GGDEF"/>
    <property type="match status" value="1"/>
</dbReference>
<dbReference type="EMBL" id="BMII01000001">
    <property type="protein sequence ID" value="GGB44871.1"/>
    <property type="molecule type" value="Genomic_DNA"/>
</dbReference>
<dbReference type="InterPro" id="IPR000014">
    <property type="entry name" value="PAS"/>
</dbReference>
<sequence length="409" mass="46540">MDFDAQFGVVIHQDFIPRHADDTYAKIFGYNNAQEILALKSILELIDPESQDIAAHTYYALMSGIEKPQVRSYINRNRLGEVMNVLSIEHIVEWQGRPALQVTIVNLTRSIQLEQSLQQSEYRYRQLLNGSIQGVLIHQHFTPLFCNQALATILGYPNPQSILALPSMLDFIDPDYRTRREEALKNLFNHQTKPYPVEIKCLHHSGKPVWVKLQETIIDWDGKPAIQVTMTDITESYLLKEKFEQQIHLDYLTKTLNRRGMTTAGKALLADSTVQHKNLYCLLMGLDELKQINHLFGHDIGDKTLIHFARQCQSKLADADILGRWSGDEFIAIIQASSNKIARNIAESVRHSIDGIDLIDPETGKHLSFSASVGISKWQENDTLDELILRADSALEQARSQITNQLVMV</sequence>
<evidence type="ECO:0000313" key="2">
    <source>
        <dbReference type="EMBL" id="GGB44871.1"/>
    </source>
</evidence>
<dbReference type="CDD" id="cd00130">
    <property type="entry name" value="PAS"/>
    <property type="match status" value="1"/>
</dbReference>
<dbReference type="InterPro" id="IPR000160">
    <property type="entry name" value="GGDEF_dom"/>
</dbReference>
<protein>
    <submittedName>
        <fullName evidence="2">GGDEF domain-containing protein</fullName>
    </submittedName>
</protein>
<dbReference type="Gene3D" id="3.30.450.20">
    <property type="entry name" value="PAS domain"/>
    <property type="match status" value="1"/>
</dbReference>
<dbReference type="Proteomes" id="UP000617555">
    <property type="component" value="Unassembled WGS sequence"/>
</dbReference>
<dbReference type="SUPFAM" id="SSF55785">
    <property type="entry name" value="PYP-like sensor domain (PAS domain)"/>
    <property type="match status" value="2"/>
</dbReference>
<evidence type="ECO:0000259" key="1">
    <source>
        <dbReference type="PROSITE" id="PS50887"/>
    </source>
</evidence>
<reference evidence="3" key="1">
    <citation type="journal article" date="2019" name="Int. J. Syst. Evol. Microbiol.">
        <title>The Global Catalogue of Microorganisms (GCM) 10K type strain sequencing project: providing services to taxonomists for standard genome sequencing and annotation.</title>
        <authorList>
            <consortium name="The Broad Institute Genomics Platform"/>
            <consortium name="The Broad Institute Genome Sequencing Center for Infectious Disease"/>
            <person name="Wu L."/>
            <person name="Ma J."/>
        </authorList>
    </citation>
    <scope>NUCLEOTIDE SEQUENCE [LARGE SCALE GENOMIC DNA]</scope>
    <source>
        <strain evidence="3">CGMCC 1.15339</strain>
    </source>
</reference>
<dbReference type="InterPro" id="IPR029787">
    <property type="entry name" value="Nucleotide_cyclase"/>
</dbReference>
<accession>A0ABQ1IK93</accession>
<dbReference type="Pfam" id="PF00990">
    <property type="entry name" value="GGDEF"/>
    <property type="match status" value="1"/>
</dbReference>
<dbReference type="SMART" id="SM00091">
    <property type="entry name" value="PAS"/>
    <property type="match status" value="1"/>
</dbReference>
<dbReference type="PANTHER" id="PTHR44757">
    <property type="entry name" value="DIGUANYLATE CYCLASE DGCP"/>
    <property type="match status" value="1"/>
</dbReference>
<dbReference type="InterPro" id="IPR052155">
    <property type="entry name" value="Biofilm_reg_signaling"/>
</dbReference>
<dbReference type="Pfam" id="PF13426">
    <property type="entry name" value="PAS_9"/>
    <property type="match status" value="1"/>
</dbReference>
<keyword evidence="3" id="KW-1185">Reference proteome</keyword>
<gene>
    <name evidence="2" type="ORF">GCM10011607_01150</name>
</gene>
<organism evidence="2 3">
    <name type="scientific">Shewanella inventionis</name>
    <dbReference type="NCBI Taxonomy" id="1738770"/>
    <lineage>
        <taxon>Bacteria</taxon>
        <taxon>Pseudomonadati</taxon>
        <taxon>Pseudomonadota</taxon>
        <taxon>Gammaproteobacteria</taxon>
        <taxon>Alteromonadales</taxon>
        <taxon>Shewanellaceae</taxon>
        <taxon>Shewanella</taxon>
    </lineage>
</organism>
<dbReference type="Gene3D" id="3.30.70.270">
    <property type="match status" value="1"/>
</dbReference>
<dbReference type="RefSeq" id="WP_188735814.1">
    <property type="nucleotide sequence ID" value="NZ_BMII01000001.1"/>
</dbReference>
<comment type="caution">
    <text evidence="2">The sequence shown here is derived from an EMBL/GenBank/DDBJ whole genome shotgun (WGS) entry which is preliminary data.</text>
</comment>
<dbReference type="PANTHER" id="PTHR44757:SF2">
    <property type="entry name" value="BIOFILM ARCHITECTURE MAINTENANCE PROTEIN MBAA"/>
    <property type="match status" value="1"/>
</dbReference>
<proteinExistence type="predicted"/>
<name>A0ABQ1IK93_9GAMM</name>
<dbReference type="SUPFAM" id="SSF55073">
    <property type="entry name" value="Nucleotide cyclase"/>
    <property type="match status" value="1"/>
</dbReference>
<dbReference type="NCBIfam" id="TIGR00229">
    <property type="entry name" value="sensory_box"/>
    <property type="match status" value="1"/>
</dbReference>
<evidence type="ECO:0000313" key="3">
    <source>
        <dbReference type="Proteomes" id="UP000617555"/>
    </source>
</evidence>